<evidence type="ECO:0000313" key="2">
    <source>
        <dbReference type="EMBL" id="KAJ4935800.1"/>
    </source>
</evidence>
<sequence>MGSESVIFEFCSGVNLSFNISLEVCTLARLQHGARLTQYEETETAGEEVEGEEEEGEEVEGEEVEGEEEEGEEVEGEEEEGEKGWQRES</sequence>
<keyword evidence="3" id="KW-1185">Reference proteome</keyword>
<evidence type="ECO:0000313" key="3">
    <source>
        <dbReference type="Proteomes" id="UP001219934"/>
    </source>
</evidence>
<feature type="region of interest" description="Disordered" evidence="1">
    <location>
        <begin position="35"/>
        <end position="89"/>
    </location>
</feature>
<gene>
    <name evidence="2" type="ORF">JOQ06_017327</name>
</gene>
<feature type="compositionally biased region" description="Acidic residues" evidence="1">
    <location>
        <begin position="40"/>
        <end position="81"/>
    </location>
</feature>
<accession>A0AAD6B103</accession>
<dbReference type="Proteomes" id="UP001219934">
    <property type="component" value="Unassembled WGS sequence"/>
</dbReference>
<proteinExistence type="predicted"/>
<protein>
    <submittedName>
        <fullName evidence="2">Uncharacterized protein</fullName>
    </submittedName>
</protein>
<name>A0AAD6B103_9TELE</name>
<dbReference type="EMBL" id="JAPTMU010000011">
    <property type="protein sequence ID" value="KAJ4935800.1"/>
    <property type="molecule type" value="Genomic_DNA"/>
</dbReference>
<organism evidence="2 3">
    <name type="scientific">Pogonophryne albipinna</name>
    <dbReference type="NCBI Taxonomy" id="1090488"/>
    <lineage>
        <taxon>Eukaryota</taxon>
        <taxon>Metazoa</taxon>
        <taxon>Chordata</taxon>
        <taxon>Craniata</taxon>
        <taxon>Vertebrata</taxon>
        <taxon>Euteleostomi</taxon>
        <taxon>Actinopterygii</taxon>
        <taxon>Neopterygii</taxon>
        <taxon>Teleostei</taxon>
        <taxon>Neoteleostei</taxon>
        <taxon>Acanthomorphata</taxon>
        <taxon>Eupercaria</taxon>
        <taxon>Perciformes</taxon>
        <taxon>Notothenioidei</taxon>
        <taxon>Pogonophryne</taxon>
    </lineage>
</organism>
<dbReference type="AlphaFoldDB" id="A0AAD6B103"/>
<comment type="caution">
    <text evidence="2">The sequence shown here is derived from an EMBL/GenBank/DDBJ whole genome shotgun (WGS) entry which is preliminary data.</text>
</comment>
<evidence type="ECO:0000256" key="1">
    <source>
        <dbReference type="SAM" id="MobiDB-lite"/>
    </source>
</evidence>
<reference evidence="2" key="1">
    <citation type="submission" date="2022-11" db="EMBL/GenBank/DDBJ databases">
        <title>Chromosome-level genome of Pogonophryne albipinna.</title>
        <authorList>
            <person name="Jo E."/>
        </authorList>
    </citation>
    <scope>NUCLEOTIDE SEQUENCE</scope>
    <source>
        <strain evidence="2">SGF0006</strain>
        <tissue evidence="2">Muscle</tissue>
    </source>
</reference>